<proteinExistence type="predicted"/>
<gene>
    <name evidence="1" type="ORF">GCM10023307_12820</name>
</gene>
<name>A0ABP9B4E3_9GAMM</name>
<dbReference type="EMBL" id="BAABJE010000005">
    <property type="protein sequence ID" value="GAA4789119.1"/>
    <property type="molecule type" value="Genomic_DNA"/>
</dbReference>
<protein>
    <submittedName>
        <fullName evidence="1">Uncharacterized protein</fullName>
    </submittedName>
</protein>
<dbReference type="RefSeq" id="WP_345302487.1">
    <property type="nucleotide sequence ID" value="NZ_BAABJE010000005.1"/>
</dbReference>
<reference evidence="2" key="1">
    <citation type="journal article" date="2019" name="Int. J. Syst. Evol. Microbiol.">
        <title>The Global Catalogue of Microorganisms (GCM) 10K type strain sequencing project: providing services to taxonomists for standard genome sequencing and annotation.</title>
        <authorList>
            <consortium name="The Broad Institute Genomics Platform"/>
            <consortium name="The Broad Institute Genome Sequencing Center for Infectious Disease"/>
            <person name="Wu L."/>
            <person name="Ma J."/>
        </authorList>
    </citation>
    <scope>NUCLEOTIDE SEQUENCE [LARGE SCALE GENOMIC DNA]</scope>
    <source>
        <strain evidence="2">JCM 18204</strain>
    </source>
</reference>
<sequence>MQKHQQAGLAPISNFDLKNTRVDLIQSSATAQSAFVSLNELEAARSSRRPVSASKHGLEVICGGSCETGAQ</sequence>
<dbReference type="Proteomes" id="UP001499959">
    <property type="component" value="Unassembled WGS sequence"/>
</dbReference>
<organism evidence="1 2">
    <name type="scientific">Lysobacter hankyongensis</name>
    <dbReference type="NCBI Taxonomy" id="1176535"/>
    <lineage>
        <taxon>Bacteria</taxon>
        <taxon>Pseudomonadati</taxon>
        <taxon>Pseudomonadota</taxon>
        <taxon>Gammaproteobacteria</taxon>
        <taxon>Lysobacterales</taxon>
        <taxon>Lysobacteraceae</taxon>
        <taxon>Lysobacter</taxon>
    </lineage>
</organism>
<accession>A0ABP9B4E3</accession>
<comment type="caution">
    <text evidence="1">The sequence shown here is derived from an EMBL/GenBank/DDBJ whole genome shotgun (WGS) entry which is preliminary data.</text>
</comment>
<evidence type="ECO:0000313" key="1">
    <source>
        <dbReference type="EMBL" id="GAA4789119.1"/>
    </source>
</evidence>
<keyword evidence="2" id="KW-1185">Reference proteome</keyword>
<evidence type="ECO:0000313" key="2">
    <source>
        <dbReference type="Proteomes" id="UP001499959"/>
    </source>
</evidence>